<feature type="domain" description="Polysaccharide chain length determinant N-terminal" evidence="16">
    <location>
        <begin position="14"/>
        <end position="108"/>
    </location>
</feature>
<comment type="catalytic activity">
    <reaction evidence="13">
        <text>L-tyrosyl-[protein] + ATP = O-phospho-L-tyrosyl-[protein] + ADP + H(+)</text>
        <dbReference type="Rhea" id="RHEA:10596"/>
        <dbReference type="Rhea" id="RHEA-COMP:10136"/>
        <dbReference type="Rhea" id="RHEA-COMP:20101"/>
        <dbReference type="ChEBI" id="CHEBI:15378"/>
        <dbReference type="ChEBI" id="CHEBI:30616"/>
        <dbReference type="ChEBI" id="CHEBI:46858"/>
        <dbReference type="ChEBI" id="CHEBI:61978"/>
        <dbReference type="ChEBI" id="CHEBI:456216"/>
    </reaction>
</comment>
<dbReference type="Pfam" id="PF02706">
    <property type="entry name" value="Wzz"/>
    <property type="match status" value="1"/>
</dbReference>
<evidence type="ECO:0000256" key="5">
    <source>
        <dbReference type="ARBA" id="ARBA00022679"/>
    </source>
</evidence>
<keyword evidence="4" id="KW-0997">Cell inner membrane</keyword>
<dbReference type="GO" id="GO:0042802">
    <property type="term" value="F:identical protein binding"/>
    <property type="evidence" value="ECO:0007669"/>
    <property type="project" value="UniProtKB-ARBA"/>
</dbReference>
<evidence type="ECO:0000259" key="18">
    <source>
        <dbReference type="Pfam" id="PF13807"/>
    </source>
</evidence>
<evidence type="ECO:0000256" key="15">
    <source>
        <dbReference type="SAM" id="Phobius"/>
    </source>
</evidence>
<feature type="domain" description="Tyrosine-protein kinase G-rich" evidence="18">
    <location>
        <begin position="387"/>
        <end position="469"/>
    </location>
</feature>
<keyword evidence="6 15" id="KW-0812">Transmembrane</keyword>
<keyword evidence="5" id="KW-0808">Transferase</keyword>
<dbReference type="GO" id="GO:0005886">
    <property type="term" value="C:plasma membrane"/>
    <property type="evidence" value="ECO:0007669"/>
    <property type="project" value="UniProtKB-SubCell"/>
</dbReference>
<keyword evidence="12" id="KW-0829">Tyrosine-protein kinase</keyword>
<keyword evidence="10 15" id="KW-1133">Transmembrane helix</keyword>
<proteinExistence type="inferred from homology"/>
<evidence type="ECO:0000259" key="16">
    <source>
        <dbReference type="Pfam" id="PF02706"/>
    </source>
</evidence>
<evidence type="ECO:0000256" key="10">
    <source>
        <dbReference type="ARBA" id="ARBA00022989"/>
    </source>
</evidence>
<evidence type="ECO:0000256" key="1">
    <source>
        <dbReference type="ARBA" id="ARBA00004429"/>
    </source>
</evidence>
<dbReference type="Pfam" id="PF23607">
    <property type="entry name" value="WZC_N"/>
    <property type="match status" value="1"/>
</dbReference>
<evidence type="ECO:0000256" key="3">
    <source>
        <dbReference type="ARBA" id="ARBA00022475"/>
    </source>
</evidence>
<dbReference type="InterPro" id="IPR025669">
    <property type="entry name" value="AAA_dom"/>
</dbReference>
<dbReference type="PANTHER" id="PTHR32309">
    <property type="entry name" value="TYROSINE-PROTEIN KINASE"/>
    <property type="match status" value="1"/>
</dbReference>
<gene>
    <name evidence="19" type="ORF">LCGC14_0323820</name>
</gene>
<keyword evidence="7" id="KW-0547">Nucleotide-binding</keyword>
<dbReference type="SUPFAM" id="SSF52540">
    <property type="entry name" value="P-loop containing nucleoside triphosphate hydrolases"/>
    <property type="match status" value="1"/>
</dbReference>
<keyword evidence="9" id="KW-0067">ATP-binding</keyword>
<dbReference type="EMBL" id="LAZR01000221">
    <property type="protein sequence ID" value="KKN81011.1"/>
    <property type="molecule type" value="Genomic_DNA"/>
</dbReference>
<dbReference type="InterPro" id="IPR005702">
    <property type="entry name" value="Wzc-like_C"/>
</dbReference>
<comment type="similarity">
    <text evidence="2">Belongs to the etk/wzc family.</text>
</comment>
<evidence type="ECO:0000256" key="7">
    <source>
        <dbReference type="ARBA" id="ARBA00022741"/>
    </source>
</evidence>
<evidence type="ECO:0000256" key="4">
    <source>
        <dbReference type="ARBA" id="ARBA00022519"/>
    </source>
</evidence>
<protein>
    <recommendedName>
        <fullName evidence="20">Tyrosine-protein kinase</fullName>
    </recommendedName>
</protein>
<keyword evidence="14" id="KW-0175">Coiled coil</keyword>
<evidence type="ECO:0000256" key="6">
    <source>
        <dbReference type="ARBA" id="ARBA00022692"/>
    </source>
</evidence>
<evidence type="ECO:0000256" key="12">
    <source>
        <dbReference type="ARBA" id="ARBA00023137"/>
    </source>
</evidence>
<evidence type="ECO:0000256" key="2">
    <source>
        <dbReference type="ARBA" id="ARBA00008883"/>
    </source>
</evidence>
<dbReference type="NCBIfam" id="TIGR01007">
    <property type="entry name" value="eps_fam"/>
    <property type="match status" value="1"/>
</dbReference>
<dbReference type="InterPro" id="IPR050445">
    <property type="entry name" value="Bact_polysacc_biosynth/exp"/>
</dbReference>
<keyword evidence="3" id="KW-1003">Cell membrane</keyword>
<dbReference type="GO" id="GO:0005524">
    <property type="term" value="F:ATP binding"/>
    <property type="evidence" value="ECO:0007669"/>
    <property type="project" value="UniProtKB-KW"/>
</dbReference>
<dbReference type="InterPro" id="IPR032807">
    <property type="entry name" value="GNVR"/>
</dbReference>
<evidence type="ECO:0000256" key="8">
    <source>
        <dbReference type="ARBA" id="ARBA00022777"/>
    </source>
</evidence>
<dbReference type="InterPro" id="IPR027417">
    <property type="entry name" value="P-loop_NTPase"/>
</dbReference>
<evidence type="ECO:0000256" key="11">
    <source>
        <dbReference type="ARBA" id="ARBA00023136"/>
    </source>
</evidence>
<dbReference type="GO" id="GO:0004713">
    <property type="term" value="F:protein tyrosine kinase activity"/>
    <property type="evidence" value="ECO:0007669"/>
    <property type="project" value="UniProtKB-KW"/>
</dbReference>
<evidence type="ECO:0000256" key="14">
    <source>
        <dbReference type="SAM" id="Coils"/>
    </source>
</evidence>
<dbReference type="FunFam" id="3.40.50.300:FF:000527">
    <property type="entry name" value="Tyrosine-protein kinase etk"/>
    <property type="match status" value="1"/>
</dbReference>
<dbReference type="InterPro" id="IPR003856">
    <property type="entry name" value="LPS_length_determ_N"/>
</dbReference>
<dbReference type="PANTHER" id="PTHR32309:SF32">
    <property type="entry name" value="TYROSINE-PROTEIN KINASE ETK-RELATED"/>
    <property type="match status" value="1"/>
</dbReference>
<dbReference type="Pfam" id="PF13614">
    <property type="entry name" value="AAA_31"/>
    <property type="match status" value="1"/>
</dbReference>
<keyword evidence="8" id="KW-0418">Kinase</keyword>
<keyword evidence="11 15" id="KW-0472">Membrane</keyword>
<feature type="transmembrane region" description="Helical" evidence="15">
    <location>
        <begin position="446"/>
        <end position="466"/>
    </location>
</feature>
<dbReference type="AlphaFoldDB" id="A0A0F9W5Q6"/>
<evidence type="ECO:0000313" key="19">
    <source>
        <dbReference type="EMBL" id="KKN81011.1"/>
    </source>
</evidence>
<name>A0A0F9W5Q6_9ZZZZ</name>
<dbReference type="CDD" id="cd05387">
    <property type="entry name" value="BY-kinase"/>
    <property type="match status" value="1"/>
</dbReference>
<evidence type="ECO:0000256" key="13">
    <source>
        <dbReference type="ARBA" id="ARBA00053015"/>
    </source>
</evidence>
<feature type="transmembrane region" description="Helical" evidence="15">
    <location>
        <begin position="30"/>
        <end position="49"/>
    </location>
</feature>
<sequence>MQTTSAPTANETSDEIDLLALLGALIDHKLTIIACTLVFAVCGIAYALLSTPIYQANAVIQIEEKSQGIGSLLGDAAGGEMFSSASAATTEIELLKSRKVIGQAVDNLKLDIVAEPKLMPVIGSFFYRRFSPTSDEPLANSFLGFDSYAWGGEQLKIFQLEVPRAYEGEELVLRAEENNGYTLLNEDGETLVSGTVDQPLDEQGFRIQIETLSAHPGTEFLVTKRNDLSTILDYQRRVGASEKGKDSGIISMSLASPHPAKATATLDEISRLYVRQNVERKSAEAQQSLDFLKEQLPEVRRQLEAAENALNEYQASAGSVDITLETQAVLDQVVELETAISELALKRSEMERRFTRQHPTYQALMEQKRQLETRRDDLLKRVGGLPETQQELLRFARDVKVSTEIYTAMLNKSQELDIVRAGTVGNVRIIDDAVVDTSQPVKPKKALIVVLATLLGGMLGVAIALLRHALNRGIENPELIEQMGLPVYAAVPFSKDQQILERGSKTKGNIQGSHLLAATNPADLSIEALRSLRTSLHFAMMEAKNNILMISGPSPSVGKSFISANLAAIVAQTGQKVVLLDGDMRKGYVHKLLNREPEPGLSNMLVSTHALADIVHKTEVENLHFISRGQIPPNPSELLMHANFETLLKKLSSMYDLVIVDTPPVLAVTDAALVGRLAGTSLIVTRFGLNPVREIEQTLQRFRNNGVDIKGAIFNAVEKKASAYGYGNYGYYQYEYKSDGK</sequence>
<dbReference type="Gene3D" id="3.40.50.300">
    <property type="entry name" value="P-loop containing nucleotide triphosphate hydrolases"/>
    <property type="match status" value="1"/>
</dbReference>
<dbReference type="Pfam" id="PF13807">
    <property type="entry name" value="GNVR"/>
    <property type="match status" value="1"/>
</dbReference>
<comment type="subcellular location">
    <subcellularLocation>
        <location evidence="1">Cell inner membrane</location>
        <topology evidence="1">Multi-pass membrane protein</topology>
    </subcellularLocation>
</comment>
<reference evidence="19" key="1">
    <citation type="journal article" date="2015" name="Nature">
        <title>Complex archaea that bridge the gap between prokaryotes and eukaryotes.</title>
        <authorList>
            <person name="Spang A."/>
            <person name="Saw J.H."/>
            <person name="Jorgensen S.L."/>
            <person name="Zaremba-Niedzwiedzka K."/>
            <person name="Martijn J."/>
            <person name="Lind A.E."/>
            <person name="van Eijk R."/>
            <person name="Schleper C."/>
            <person name="Guy L."/>
            <person name="Ettema T.J."/>
        </authorList>
    </citation>
    <scope>NUCLEOTIDE SEQUENCE</scope>
</reference>
<evidence type="ECO:0000259" key="17">
    <source>
        <dbReference type="Pfam" id="PF13614"/>
    </source>
</evidence>
<feature type="coiled-coil region" evidence="14">
    <location>
        <begin position="275"/>
        <end position="381"/>
    </location>
</feature>
<organism evidence="19">
    <name type="scientific">marine sediment metagenome</name>
    <dbReference type="NCBI Taxonomy" id="412755"/>
    <lineage>
        <taxon>unclassified sequences</taxon>
        <taxon>metagenomes</taxon>
        <taxon>ecological metagenomes</taxon>
    </lineage>
</organism>
<accession>A0A0F9W5Q6</accession>
<feature type="domain" description="AAA" evidence="17">
    <location>
        <begin position="557"/>
        <end position="674"/>
    </location>
</feature>
<evidence type="ECO:0008006" key="20">
    <source>
        <dbReference type="Google" id="ProtNLM"/>
    </source>
</evidence>
<comment type="caution">
    <text evidence="19">The sequence shown here is derived from an EMBL/GenBank/DDBJ whole genome shotgun (WGS) entry which is preliminary data.</text>
</comment>
<evidence type="ECO:0000256" key="9">
    <source>
        <dbReference type="ARBA" id="ARBA00022840"/>
    </source>
</evidence>